<dbReference type="PROSITE" id="PS50222">
    <property type="entry name" value="EF_HAND_2"/>
    <property type="match status" value="1"/>
</dbReference>
<feature type="transmembrane region" description="Helical" evidence="8">
    <location>
        <begin position="513"/>
        <end position="533"/>
    </location>
</feature>
<dbReference type="GO" id="GO:0006874">
    <property type="term" value="P:intracellular calcium ion homeostasis"/>
    <property type="evidence" value="ECO:0007669"/>
    <property type="project" value="TreeGrafter"/>
</dbReference>
<evidence type="ECO:0000259" key="9">
    <source>
        <dbReference type="PROSITE" id="PS50222"/>
    </source>
</evidence>
<evidence type="ECO:0000256" key="5">
    <source>
        <dbReference type="ARBA" id="ARBA00022989"/>
    </source>
</evidence>
<keyword evidence="4" id="KW-0106">Calcium</keyword>
<organism evidence="10">
    <name type="scientific">Noctiluca scintillans</name>
    <name type="common">Sea sparkle</name>
    <name type="synonym">Red tide dinoflagellate</name>
    <dbReference type="NCBI Taxonomy" id="2966"/>
    <lineage>
        <taxon>Eukaryota</taxon>
        <taxon>Sar</taxon>
        <taxon>Alveolata</taxon>
        <taxon>Dinophyceae</taxon>
        <taxon>Noctilucales</taxon>
        <taxon>Noctilucaceae</taxon>
        <taxon>Noctiluca</taxon>
    </lineage>
</organism>
<feature type="transmembrane region" description="Helical" evidence="8">
    <location>
        <begin position="147"/>
        <end position="167"/>
    </location>
</feature>
<evidence type="ECO:0000313" key="10">
    <source>
        <dbReference type="EMBL" id="CAD8860675.1"/>
    </source>
</evidence>
<feature type="domain" description="EF-hand" evidence="9">
    <location>
        <begin position="275"/>
        <end position="310"/>
    </location>
</feature>
<evidence type="ECO:0000256" key="7">
    <source>
        <dbReference type="ARBA" id="ARBA00023136"/>
    </source>
</evidence>
<gene>
    <name evidence="10" type="ORF">NSCI0253_LOCUS35029</name>
</gene>
<dbReference type="SUPFAM" id="SSF47473">
    <property type="entry name" value="EF-hand"/>
    <property type="match status" value="1"/>
</dbReference>
<feature type="transmembrane region" description="Helical" evidence="8">
    <location>
        <begin position="84"/>
        <end position="104"/>
    </location>
</feature>
<dbReference type="InterPro" id="IPR011992">
    <property type="entry name" value="EF-hand-dom_pair"/>
</dbReference>
<keyword evidence="5 8" id="KW-1133">Transmembrane helix</keyword>
<dbReference type="InterPro" id="IPR004713">
    <property type="entry name" value="CaH_exchang"/>
</dbReference>
<dbReference type="AlphaFoldDB" id="A0A7S1FD90"/>
<sequence length="539" mass="58890">MADLEVSLNLCSDGFELGYRLLAYAYILYLGANYIGDGSELLMLNPKIAPLVGPIVIPILGAVPDGLILVFSGLGPQMDAQEKVAVGVGALAGSTIMLLTLPWFMAVTAGRVNIVDGSAEYANKKPTAGLGGLRTTGIQYLPEIKTAAIVMFITSLLFLVIQIPASIAEGKIALTDPDGTIETNWHQILLRGAFVRHWSLAGAILCAVFFFLYLLWAALAGSKTESSEYKDMVTVIDLIKKGHAGVETIIYHQALRKPSGGAEPLLKRGQKEFEQITKVIKPFFKKFDFDKSDTLEQPELEALLMTLGSKISAKQALTEGKTSLTLEEFVEFLVGYVQKQDDQELRDITENLKKPAGDDDDDDEEVPVDLVDSENPTKQMFNIMFRACWQMAFGTLIVVIFSDPMVDCLSDLGTFTGVPAFYVSFLLAPLASNASELICAFKNALKKTKVSISNGLSTLIGAACMNNTFCLCIFLFIIYFQGLAWQYTAETIAIMLVQWVIAAIVISSETQTWFMSFVILSCYPGCLVIVKVLETMGLD</sequence>
<evidence type="ECO:0000256" key="4">
    <source>
        <dbReference type="ARBA" id="ARBA00022837"/>
    </source>
</evidence>
<keyword evidence="7 8" id="KW-0472">Membrane</keyword>
<name>A0A7S1FD90_NOCSC</name>
<dbReference type="EMBL" id="HBFQ01049088">
    <property type="protein sequence ID" value="CAD8860675.1"/>
    <property type="molecule type" value="Transcribed_RNA"/>
</dbReference>
<dbReference type="InterPro" id="IPR004837">
    <property type="entry name" value="NaCa_Exmemb"/>
</dbReference>
<evidence type="ECO:0000256" key="8">
    <source>
        <dbReference type="SAM" id="Phobius"/>
    </source>
</evidence>
<evidence type="ECO:0000256" key="1">
    <source>
        <dbReference type="ARBA" id="ARBA00004127"/>
    </source>
</evidence>
<feature type="transmembrane region" description="Helical" evidence="8">
    <location>
        <begin position="17"/>
        <end position="36"/>
    </location>
</feature>
<proteinExistence type="predicted"/>
<dbReference type="Pfam" id="PF01699">
    <property type="entry name" value="Na_Ca_ex"/>
    <property type="match status" value="1"/>
</dbReference>
<dbReference type="PANTHER" id="PTHR31503:SF36">
    <property type="entry name" value="SODIUM_CALCIUM EXCHANGER MEMBRANE REGION DOMAIN-CONTAINING PROTEIN"/>
    <property type="match status" value="1"/>
</dbReference>
<keyword evidence="3 8" id="KW-0812">Transmembrane</keyword>
<evidence type="ECO:0000256" key="6">
    <source>
        <dbReference type="ARBA" id="ARBA00023065"/>
    </source>
</evidence>
<feature type="transmembrane region" description="Helical" evidence="8">
    <location>
        <begin position="198"/>
        <end position="220"/>
    </location>
</feature>
<feature type="transmembrane region" description="Helical" evidence="8">
    <location>
        <begin position="48"/>
        <end position="72"/>
    </location>
</feature>
<feature type="transmembrane region" description="Helical" evidence="8">
    <location>
        <begin position="383"/>
        <end position="401"/>
    </location>
</feature>
<feature type="transmembrane region" description="Helical" evidence="8">
    <location>
        <begin position="421"/>
        <end position="444"/>
    </location>
</feature>
<dbReference type="GO" id="GO:0005509">
    <property type="term" value="F:calcium ion binding"/>
    <property type="evidence" value="ECO:0007669"/>
    <property type="project" value="InterPro"/>
</dbReference>
<dbReference type="PROSITE" id="PS00018">
    <property type="entry name" value="EF_HAND_1"/>
    <property type="match status" value="1"/>
</dbReference>
<accession>A0A7S1FD90</accession>
<keyword evidence="2" id="KW-0813">Transport</keyword>
<dbReference type="InterPro" id="IPR002048">
    <property type="entry name" value="EF_hand_dom"/>
</dbReference>
<dbReference type="GO" id="GO:0016020">
    <property type="term" value="C:membrane"/>
    <property type="evidence" value="ECO:0007669"/>
    <property type="project" value="InterPro"/>
</dbReference>
<keyword evidence="6" id="KW-0406">Ion transport</keyword>
<comment type="subcellular location">
    <subcellularLocation>
        <location evidence="1">Endomembrane system</location>
        <topology evidence="1">Multi-pass membrane protein</topology>
    </subcellularLocation>
</comment>
<reference evidence="10" key="1">
    <citation type="submission" date="2021-01" db="EMBL/GenBank/DDBJ databases">
        <authorList>
            <person name="Corre E."/>
            <person name="Pelletier E."/>
            <person name="Niang G."/>
            <person name="Scheremetjew M."/>
            <person name="Finn R."/>
            <person name="Kale V."/>
            <person name="Holt S."/>
            <person name="Cochrane G."/>
            <person name="Meng A."/>
            <person name="Brown T."/>
            <person name="Cohen L."/>
        </authorList>
    </citation>
    <scope>NUCLEOTIDE SEQUENCE</scope>
</reference>
<dbReference type="GO" id="GO:0015369">
    <property type="term" value="F:calcium:proton antiporter activity"/>
    <property type="evidence" value="ECO:0007669"/>
    <property type="project" value="TreeGrafter"/>
</dbReference>
<dbReference type="GO" id="GO:0012505">
    <property type="term" value="C:endomembrane system"/>
    <property type="evidence" value="ECO:0007669"/>
    <property type="project" value="UniProtKB-SubCell"/>
</dbReference>
<feature type="transmembrane region" description="Helical" evidence="8">
    <location>
        <begin position="456"/>
        <end position="479"/>
    </location>
</feature>
<evidence type="ECO:0000256" key="2">
    <source>
        <dbReference type="ARBA" id="ARBA00022448"/>
    </source>
</evidence>
<dbReference type="PANTHER" id="PTHR31503">
    <property type="entry name" value="VACUOLAR CALCIUM ION TRANSPORTER"/>
    <property type="match status" value="1"/>
</dbReference>
<dbReference type="Gene3D" id="1.10.238.10">
    <property type="entry name" value="EF-hand"/>
    <property type="match status" value="1"/>
</dbReference>
<dbReference type="InterPro" id="IPR018247">
    <property type="entry name" value="EF_Hand_1_Ca_BS"/>
</dbReference>
<feature type="transmembrane region" description="Helical" evidence="8">
    <location>
        <begin position="485"/>
        <end position="506"/>
    </location>
</feature>
<evidence type="ECO:0000256" key="3">
    <source>
        <dbReference type="ARBA" id="ARBA00022692"/>
    </source>
</evidence>
<protein>
    <recommendedName>
        <fullName evidence="9">EF-hand domain-containing protein</fullName>
    </recommendedName>
</protein>